<evidence type="ECO:0000256" key="5">
    <source>
        <dbReference type="ARBA" id="ARBA00022618"/>
    </source>
</evidence>
<feature type="compositionally biased region" description="Acidic residues" evidence="16">
    <location>
        <begin position="442"/>
        <end position="459"/>
    </location>
</feature>
<organism evidence="18 19">
    <name type="scientific">Vasconcelosia minhoensis LEGE 07310</name>
    <dbReference type="NCBI Taxonomy" id="915328"/>
    <lineage>
        <taxon>Bacteria</taxon>
        <taxon>Bacillati</taxon>
        <taxon>Cyanobacteriota</taxon>
        <taxon>Cyanophyceae</taxon>
        <taxon>Nodosilineales</taxon>
        <taxon>Cymatolegaceae</taxon>
        <taxon>Vasconcelosia</taxon>
        <taxon>Vasconcelosia minhoensis</taxon>
    </lineage>
</organism>
<dbReference type="GO" id="GO:0044183">
    <property type="term" value="F:protein folding chaperone"/>
    <property type="evidence" value="ECO:0007669"/>
    <property type="project" value="TreeGrafter"/>
</dbReference>
<comment type="catalytic activity">
    <reaction evidence="1 12 13">
        <text>[protein]-peptidylproline (omega=180) = [protein]-peptidylproline (omega=0)</text>
        <dbReference type="Rhea" id="RHEA:16237"/>
        <dbReference type="Rhea" id="RHEA-COMP:10747"/>
        <dbReference type="Rhea" id="RHEA-COMP:10748"/>
        <dbReference type="ChEBI" id="CHEBI:83833"/>
        <dbReference type="ChEBI" id="CHEBI:83834"/>
        <dbReference type="EC" id="5.2.1.8"/>
    </reaction>
</comment>
<dbReference type="EMBL" id="JADEXG010000022">
    <property type="protein sequence ID" value="MBE9077838.1"/>
    <property type="molecule type" value="Genomic_DNA"/>
</dbReference>
<evidence type="ECO:0000256" key="7">
    <source>
        <dbReference type="ARBA" id="ARBA00023186"/>
    </source>
</evidence>
<dbReference type="NCBIfam" id="TIGR00115">
    <property type="entry name" value="tig"/>
    <property type="match status" value="1"/>
</dbReference>
<evidence type="ECO:0000256" key="4">
    <source>
        <dbReference type="ARBA" id="ARBA00016902"/>
    </source>
</evidence>
<feature type="region of interest" description="Disordered" evidence="16">
    <location>
        <begin position="437"/>
        <end position="477"/>
    </location>
</feature>
<keyword evidence="19" id="KW-1185">Reference proteome</keyword>
<evidence type="ECO:0000313" key="19">
    <source>
        <dbReference type="Proteomes" id="UP000636505"/>
    </source>
</evidence>
<comment type="subcellular location">
    <subcellularLocation>
        <location evidence="12">Cytoplasm</location>
    </subcellularLocation>
    <text evidence="12">About half TF is bound to the ribosome near the polypeptide exit tunnel while the other half is free in the cytoplasm.</text>
</comment>
<dbReference type="Gene3D" id="3.10.50.40">
    <property type="match status" value="1"/>
</dbReference>
<feature type="domain" description="PPIase FKBP-type" evidence="17">
    <location>
        <begin position="169"/>
        <end position="262"/>
    </location>
</feature>
<evidence type="ECO:0000256" key="16">
    <source>
        <dbReference type="SAM" id="MobiDB-lite"/>
    </source>
</evidence>
<dbReference type="Pfam" id="PF00254">
    <property type="entry name" value="FKBP_C"/>
    <property type="match status" value="1"/>
</dbReference>
<dbReference type="HAMAP" id="MF_00303">
    <property type="entry name" value="Trigger_factor_Tig"/>
    <property type="match status" value="1"/>
</dbReference>
<dbReference type="Pfam" id="PF05697">
    <property type="entry name" value="Trigger_N"/>
    <property type="match status" value="1"/>
</dbReference>
<protein>
    <recommendedName>
        <fullName evidence="4 12">Trigger factor</fullName>
        <shortName evidence="12">TF</shortName>
        <ecNumber evidence="3 12">5.2.1.8</ecNumber>
    </recommendedName>
    <alternativeName>
        <fullName evidence="11 12">PPIase</fullName>
    </alternativeName>
</protein>
<comment type="domain">
    <text evidence="12">Consists of 3 domains; the N-terminus binds the ribosome, the middle domain has PPIase activity, while the C-terminus has intrinsic chaperone activity on its own.</text>
</comment>
<gene>
    <name evidence="12" type="primary">tig</name>
    <name evidence="18" type="ORF">IQ241_11120</name>
</gene>
<dbReference type="AlphaFoldDB" id="A0A8J7AVN2"/>
<keyword evidence="9 12" id="KW-0131">Cell cycle</keyword>
<dbReference type="FunFam" id="3.10.50.40:FF:000001">
    <property type="entry name" value="Trigger factor"/>
    <property type="match status" value="1"/>
</dbReference>
<dbReference type="FunFam" id="3.30.70.1050:FF:000004">
    <property type="entry name" value="Trigger factor"/>
    <property type="match status" value="1"/>
</dbReference>
<feature type="coiled-coil region" evidence="15">
    <location>
        <begin position="272"/>
        <end position="313"/>
    </location>
</feature>
<evidence type="ECO:0000256" key="12">
    <source>
        <dbReference type="HAMAP-Rule" id="MF_00303"/>
    </source>
</evidence>
<dbReference type="GO" id="GO:0051083">
    <property type="term" value="P:'de novo' cotranslational protein folding"/>
    <property type="evidence" value="ECO:0007669"/>
    <property type="project" value="TreeGrafter"/>
</dbReference>
<reference evidence="18" key="1">
    <citation type="submission" date="2020-10" db="EMBL/GenBank/DDBJ databases">
        <authorList>
            <person name="Castelo-Branco R."/>
            <person name="Eusebio N."/>
            <person name="Adriana R."/>
            <person name="Vieira A."/>
            <person name="Brugerolle De Fraissinette N."/>
            <person name="Rezende De Castro R."/>
            <person name="Schneider M.P."/>
            <person name="Vasconcelos V."/>
            <person name="Leao P.N."/>
        </authorList>
    </citation>
    <scope>NUCLEOTIDE SEQUENCE</scope>
    <source>
        <strain evidence="18">LEGE 07310</strain>
    </source>
</reference>
<comment type="function">
    <text evidence="10 12">Involved in protein export. Acts as a chaperone by maintaining the newly synthesized protein in an open conformation. Functions as a peptidyl-prolyl cis-trans isomerase.</text>
</comment>
<dbReference type="RefSeq" id="WP_193907029.1">
    <property type="nucleotide sequence ID" value="NZ_JADEXG010000022.1"/>
</dbReference>
<name>A0A8J7AVN2_9CYAN</name>
<evidence type="ECO:0000256" key="11">
    <source>
        <dbReference type="ARBA" id="ARBA00029986"/>
    </source>
</evidence>
<dbReference type="EC" id="5.2.1.8" evidence="3 12"/>
<sequence length="477" mass="52914">MKVTQEKLPDSQVGLEIEVPADLSKQGYEQVLRDYMKSANIPGFRKGKVPRQVLIQRLGPTRLKAAALEDLVQKAIDQAIEQEELEAIGNYQLRSSFEDLIGQYEPGQPFIISASVDVPPRLSLSEYKDLSVKAEKIEPDPNRVDETLSRYRENLATLVPIEDRAAQAGDVAIIDFVGKLVKPDGEPEVFEGGSAEDFQVEIKEGQFIPGFVEGIIGMELEETKDVEVTFPEAYSDSNLAGQPAVFTITLNELKEKELPDLDDDFAQEVSDFETIAELRQSLEERYQEETEQATQANIEAALLDALVEHLEAEMPHTLVQREATFLVQQTVVQLSRQGIDVNKFLTQDLVEGMRKNARPEAIERLRRTLALGEVAKQEAIAVEEADILARMDEMLAEVEDPDAIDPDRLREVVNEDLLKEKILAWLKEQATIELVPEGALAPEEDEAAEPVEPDSEEAASAEPASAAEAVIDVEASA</sequence>
<keyword evidence="12" id="KW-0963">Cytoplasm</keyword>
<dbReference type="InterPro" id="IPR027304">
    <property type="entry name" value="Trigger_fact/SurA_dom_sf"/>
</dbReference>
<dbReference type="GO" id="GO:0015031">
    <property type="term" value="P:protein transport"/>
    <property type="evidence" value="ECO:0007669"/>
    <property type="project" value="UniProtKB-UniRule"/>
</dbReference>
<comment type="similarity">
    <text evidence="2 12 14">Belongs to the FKBP-type PPIase family. Tig subfamily.</text>
</comment>
<dbReference type="PIRSF" id="PIRSF003095">
    <property type="entry name" value="Trigger_factor"/>
    <property type="match status" value="1"/>
</dbReference>
<evidence type="ECO:0000256" key="1">
    <source>
        <dbReference type="ARBA" id="ARBA00000971"/>
    </source>
</evidence>
<dbReference type="InterPro" id="IPR046357">
    <property type="entry name" value="PPIase_dom_sf"/>
</dbReference>
<dbReference type="SUPFAM" id="SSF109998">
    <property type="entry name" value="Triger factor/SurA peptide-binding domain-like"/>
    <property type="match status" value="1"/>
</dbReference>
<keyword evidence="6 12" id="KW-0697">Rotamase</keyword>
<dbReference type="GO" id="GO:0005737">
    <property type="term" value="C:cytoplasm"/>
    <property type="evidence" value="ECO:0007669"/>
    <property type="project" value="UniProtKB-SubCell"/>
</dbReference>
<dbReference type="GO" id="GO:0043335">
    <property type="term" value="P:protein unfolding"/>
    <property type="evidence" value="ECO:0007669"/>
    <property type="project" value="TreeGrafter"/>
</dbReference>
<dbReference type="GO" id="GO:0051301">
    <property type="term" value="P:cell division"/>
    <property type="evidence" value="ECO:0007669"/>
    <property type="project" value="UniProtKB-KW"/>
</dbReference>
<dbReference type="GO" id="GO:0003755">
    <property type="term" value="F:peptidyl-prolyl cis-trans isomerase activity"/>
    <property type="evidence" value="ECO:0007669"/>
    <property type="project" value="UniProtKB-UniRule"/>
</dbReference>
<evidence type="ECO:0000256" key="3">
    <source>
        <dbReference type="ARBA" id="ARBA00013194"/>
    </source>
</evidence>
<accession>A0A8J7AVN2</accession>
<proteinExistence type="inferred from homology"/>
<evidence type="ECO:0000256" key="9">
    <source>
        <dbReference type="ARBA" id="ARBA00023306"/>
    </source>
</evidence>
<comment type="caution">
    <text evidence="18">The sequence shown here is derived from an EMBL/GenBank/DDBJ whole genome shotgun (WGS) entry which is preliminary data.</text>
</comment>
<evidence type="ECO:0000259" key="17">
    <source>
        <dbReference type="PROSITE" id="PS50059"/>
    </source>
</evidence>
<dbReference type="InterPro" id="IPR005215">
    <property type="entry name" value="Trig_fac"/>
</dbReference>
<evidence type="ECO:0000256" key="15">
    <source>
        <dbReference type="SAM" id="Coils"/>
    </source>
</evidence>
<keyword evidence="15" id="KW-0175">Coiled coil</keyword>
<dbReference type="SUPFAM" id="SSF102735">
    <property type="entry name" value="Trigger factor ribosome-binding domain"/>
    <property type="match status" value="1"/>
</dbReference>
<dbReference type="SUPFAM" id="SSF54534">
    <property type="entry name" value="FKBP-like"/>
    <property type="match status" value="1"/>
</dbReference>
<keyword evidence="8 12" id="KW-0413">Isomerase</keyword>
<dbReference type="GO" id="GO:0043022">
    <property type="term" value="F:ribosome binding"/>
    <property type="evidence" value="ECO:0007669"/>
    <property type="project" value="TreeGrafter"/>
</dbReference>
<evidence type="ECO:0000256" key="14">
    <source>
        <dbReference type="RuleBase" id="RU003914"/>
    </source>
</evidence>
<evidence type="ECO:0000256" key="2">
    <source>
        <dbReference type="ARBA" id="ARBA00005464"/>
    </source>
</evidence>
<dbReference type="PANTHER" id="PTHR30560">
    <property type="entry name" value="TRIGGER FACTOR CHAPERONE AND PEPTIDYL-PROLYL CIS/TRANS ISOMERASE"/>
    <property type="match status" value="1"/>
</dbReference>
<evidence type="ECO:0000313" key="18">
    <source>
        <dbReference type="EMBL" id="MBE9077838.1"/>
    </source>
</evidence>
<dbReference type="InterPro" id="IPR036611">
    <property type="entry name" value="Trigger_fac_ribosome-bd_sf"/>
</dbReference>
<dbReference type="PANTHER" id="PTHR30560:SF3">
    <property type="entry name" value="TRIGGER FACTOR-LIKE PROTEIN TIG, CHLOROPLASTIC"/>
    <property type="match status" value="1"/>
</dbReference>
<evidence type="ECO:0000256" key="13">
    <source>
        <dbReference type="PROSITE-ProRule" id="PRU00277"/>
    </source>
</evidence>
<dbReference type="InterPro" id="IPR037041">
    <property type="entry name" value="Trigger_fac_C_sf"/>
</dbReference>
<dbReference type="Gene3D" id="1.10.3120.10">
    <property type="entry name" value="Trigger factor, C-terminal domain"/>
    <property type="match status" value="1"/>
</dbReference>
<dbReference type="InterPro" id="IPR008880">
    <property type="entry name" value="Trigger_fac_C"/>
</dbReference>
<evidence type="ECO:0000256" key="10">
    <source>
        <dbReference type="ARBA" id="ARBA00024849"/>
    </source>
</evidence>
<keyword evidence="5 12" id="KW-0132">Cell division</keyword>
<dbReference type="Pfam" id="PF05698">
    <property type="entry name" value="Trigger_C"/>
    <property type="match status" value="1"/>
</dbReference>
<feature type="compositionally biased region" description="Low complexity" evidence="16">
    <location>
        <begin position="460"/>
        <end position="470"/>
    </location>
</feature>
<evidence type="ECO:0000256" key="8">
    <source>
        <dbReference type="ARBA" id="ARBA00023235"/>
    </source>
</evidence>
<dbReference type="Proteomes" id="UP000636505">
    <property type="component" value="Unassembled WGS sequence"/>
</dbReference>
<dbReference type="InterPro" id="IPR008881">
    <property type="entry name" value="Trigger_fac_ribosome-bd_bac"/>
</dbReference>
<dbReference type="PROSITE" id="PS50059">
    <property type="entry name" value="FKBP_PPIASE"/>
    <property type="match status" value="1"/>
</dbReference>
<dbReference type="InterPro" id="IPR001179">
    <property type="entry name" value="PPIase_FKBP_dom"/>
</dbReference>
<dbReference type="Gene3D" id="3.30.70.1050">
    <property type="entry name" value="Trigger factor ribosome-binding domain"/>
    <property type="match status" value="1"/>
</dbReference>
<evidence type="ECO:0000256" key="6">
    <source>
        <dbReference type="ARBA" id="ARBA00023110"/>
    </source>
</evidence>
<keyword evidence="7 12" id="KW-0143">Chaperone</keyword>